<evidence type="ECO:0000313" key="2">
    <source>
        <dbReference type="Proteomes" id="UP001304895"/>
    </source>
</evidence>
<name>A0AAN6ZGJ6_9PEZI</name>
<reference evidence="1" key="1">
    <citation type="journal article" date="2023" name="Mol. Phylogenet. Evol.">
        <title>Genome-scale phylogeny and comparative genomics of the fungal order Sordariales.</title>
        <authorList>
            <person name="Hensen N."/>
            <person name="Bonometti L."/>
            <person name="Westerberg I."/>
            <person name="Brannstrom I.O."/>
            <person name="Guillou S."/>
            <person name="Cros-Aarteil S."/>
            <person name="Calhoun S."/>
            <person name="Haridas S."/>
            <person name="Kuo A."/>
            <person name="Mondo S."/>
            <person name="Pangilinan J."/>
            <person name="Riley R."/>
            <person name="LaButti K."/>
            <person name="Andreopoulos B."/>
            <person name="Lipzen A."/>
            <person name="Chen C."/>
            <person name="Yan M."/>
            <person name="Daum C."/>
            <person name="Ng V."/>
            <person name="Clum A."/>
            <person name="Steindorff A."/>
            <person name="Ohm R.A."/>
            <person name="Martin F."/>
            <person name="Silar P."/>
            <person name="Natvig D.O."/>
            <person name="Lalanne C."/>
            <person name="Gautier V."/>
            <person name="Ament-Velasquez S.L."/>
            <person name="Kruys A."/>
            <person name="Hutchinson M.I."/>
            <person name="Powell A.J."/>
            <person name="Barry K."/>
            <person name="Miller A.N."/>
            <person name="Grigoriev I.V."/>
            <person name="Debuchy R."/>
            <person name="Gladieux P."/>
            <person name="Hiltunen Thoren M."/>
            <person name="Johannesson H."/>
        </authorList>
    </citation>
    <scope>NUCLEOTIDE SEQUENCE</scope>
    <source>
        <strain evidence="1">CBS 123565</strain>
    </source>
</reference>
<gene>
    <name evidence="1" type="ORF">BT67DRAFT_115874</name>
</gene>
<dbReference type="Proteomes" id="UP001304895">
    <property type="component" value="Unassembled WGS sequence"/>
</dbReference>
<protein>
    <submittedName>
        <fullName evidence="1">Uncharacterized protein</fullName>
    </submittedName>
</protein>
<evidence type="ECO:0000313" key="1">
    <source>
        <dbReference type="EMBL" id="KAK4137617.1"/>
    </source>
</evidence>
<comment type="caution">
    <text evidence="1">The sequence shown here is derived from an EMBL/GenBank/DDBJ whole genome shotgun (WGS) entry which is preliminary data.</text>
</comment>
<proteinExistence type="predicted"/>
<keyword evidence="2" id="KW-1185">Reference proteome</keyword>
<reference evidence="1" key="2">
    <citation type="submission" date="2023-05" db="EMBL/GenBank/DDBJ databases">
        <authorList>
            <consortium name="Lawrence Berkeley National Laboratory"/>
            <person name="Steindorff A."/>
            <person name="Hensen N."/>
            <person name="Bonometti L."/>
            <person name="Westerberg I."/>
            <person name="Brannstrom I.O."/>
            <person name="Guillou S."/>
            <person name="Cros-Aarteil S."/>
            <person name="Calhoun S."/>
            <person name="Haridas S."/>
            <person name="Kuo A."/>
            <person name="Mondo S."/>
            <person name="Pangilinan J."/>
            <person name="Riley R."/>
            <person name="Labutti K."/>
            <person name="Andreopoulos B."/>
            <person name="Lipzen A."/>
            <person name="Chen C."/>
            <person name="Yanf M."/>
            <person name="Daum C."/>
            <person name="Ng V."/>
            <person name="Clum A."/>
            <person name="Ohm R."/>
            <person name="Martin F."/>
            <person name="Silar P."/>
            <person name="Natvig D."/>
            <person name="Lalanne C."/>
            <person name="Gautier V."/>
            <person name="Ament-Velasquez S.L."/>
            <person name="Kruys A."/>
            <person name="Hutchinson M.I."/>
            <person name="Powell A.J."/>
            <person name="Barry K."/>
            <person name="Miller A.N."/>
            <person name="Grigoriev I.V."/>
            <person name="Debuchy R."/>
            <person name="Gladieux P."/>
            <person name="Thoren M.H."/>
            <person name="Johannesson H."/>
        </authorList>
    </citation>
    <scope>NUCLEOTIDE SEQUENCE</scope>
    <source>
        <strain evidence="1">CBS 123565</strain>
    </source>
</reference>
<dbReference type="AlphaFoldDB" id="A0AAN6ZGJ6"/>
<sequence length="148" mass="16741">MACNCHAPCHTHIWVSVWNKWGKYRGLQDRGFDSRAMYVHISTFHCFSETTHYLGRRYVGDVTVSIHDLCSVKFDALNRAEQGHITYVCGRLFSRRQHLQGHYTPPLNLTPLASSLPTAFGHMFATSGIRPRRGWSWDTTSGSTAPGS</sequence>
<accession>A0AAN6ZGJ6</accession>
<dbReference type="EMBL" id="MU853402">
    <property type="protein sequence ID" value="KAK4137617.1"/>
    <property type="molecule type" value="Genomic_DNA"/>
</dbReference>
<organism evidence="1 2">
    <name type="scientific">Trichocladium antarcticum</name>
    <dbReference type="NCBI Taxonomy" id="1450529"/>
    <lineage>
        <taxon>Eukaryota</taxon>
        <taxon>Fungi</taxon>
        <taxon>Dikarya</taxon>
        <taxon>Ascomycota</taxon>
        <taxon>Pezizomycotina</taxon>
        <taxon>Sordariomycetes</taxon>
        <taxon>Sordariomycetidae</taxon>
        <taxon>Sordariales</taxon>
        <taxon>Chaetomiaceae</taxon>
        <taxon>Trichocladium</taxon>
    </lineage>
</organism>